<dbReference type="InterPro" id="IPR016153">
    <property type="entry name" value="Heat_shock_Hsp33_N"/>
</dbReference>
<dbReference type="InterPro" id="IPR016154">
    <property type="entry name" value="Heat_shock_Hsp33_C"/>
</dbReference>
<dbReference type="Pfam" id="PF01430">
    <property type="entry name" value="HSP33"/>
    <property type="match status" value="1"/>
</dbReference>
<evidence type="ECO:0000256" key="2">
    <source>
        <dbReference type="ARBA" id="ARBA00022833"/>
    </source>
</evidence>
<protein>
    <submittedName>
        <fullName evidence="6">Molecular chaperone Hsp33</fullName>
    </submittedName>
</protein>
<evidence type="ECO:0000313" key="6">
    <source>
        <dbReference type="EMBL" id="SEH29067.1"/>
    </source>
</evidence>
<dbReference type="SUPFAM" id="SSF118352">
    <property type="entry name" value="HSP33 redox switch-like"/>
    <property type="match status" value="1"/>
</dbReference>
<evidence type="ECO:0000256" key="5">
    <source>
        <dbReference type="ARBA" id="ARBA00023284"/>
    </source>
</evidence>
<dbReference type="GO" id="GO:0042026">
    <property type="term" value="P:protein refolding"/>
    <property type="evidence" value="ECO:0007669"/>
    <property type="project" value="TreeGrafter"/>
</dbReference>
<evidence type="ECO:0000256" key="3">
    <source>
        <dbReference type="ARBA" id="ARBA00023157"/>
    </source>
</evidence>
<keyword evidence="2" id="KW-0862">Zinc</keyword>
<dbReference type="CDD" id="cd00498">
    <property type="entry name" value="Hsp33"/>
    <property type="match status" value="1"/>
</dbReference>
<dbReference type="Gene3D" id="3.55.30.10">
    <property type="entry name" value="Hsp33 domain"/>
    <property type="match status" value="1"/>
</dbReference>
<dbReference type="InterPro" id="IPR000397">
    <property type="entry name" value="Heat_shock_Hsp33"/>
</dbReference>
<accession>A0A1H6GZU1</accession>
<keyword evidence="1" id="KW-0963">Cytoplasm</keyword>
<dbReference type="SUPFAM" id="SSF64397">
    <property type="entry name" value="Hsp33 domain"/>
    <property type="match status" value="1"/>
</dbReference>
<dbReference type="GO" id="GO:0044183">
    <property type="term" value="F:protein folding chaperone"/>
    <property type="evidence" value="ECO:0007669"/>
    <property type="project" value="TreeGrafter"/>
</dbReference>
<dbReference type="PANTHER" id="PTHR30111">
    <property type="entry name" value="33 KDA CHAPERONIN"/>
    <property type="match status" value="1"/>
</dbReference>
<keyword evidence="5" id="KW-0676">Redox-active center</keyword>
<gene>
    <name evidence="6" type="ORF">SAMN04244559_00798</name>
</gene>
<evidence type="ECO:0000256" key="1">
    <source>
        <dbReference type="ARBA" id="ARBA00022490"/>
    </source>
</evidence>
<dbReference type="PANTHER" id="PTHR30111:SF1">
    <property type="entry name" value="33 KDA CHAPERONIN"/>
    <property type="match status" value="1"/>
</dbReference>
<dbReference type="EMBL" id="FNWO01000002">
    <property type="protein sequence ID" value="SEH29067.1"/>
    <property type="molecule type" value="Genomic_DNA"/>
</dbReference>
<dbReference type="Proteomes" id="UP000182983">
    <property type="component" value="Unassembled WGS sequence"/>
</dbReference>
<keyword evidence="7" id="KW-1185">Reference proteome</keyword>
<evidence type="ECO:0000313" key="7">
    <source>
        <dbReference type="Proteomes" id="UP000182983"/>
    </source>
</evidence>
<evidence type="ECO:0000256" key="4">
    <source>
        <dbReference type="ARBA" id="ARBA00023186"/>
    </source>
</evidence>
<sequence>MTGAAAVATATADLVLPFTIEDGLVRGRLVRLGPALDSILDPRHDYPLPVATLLAEICALAAALAAMLKYDGVFTLQVQGDGPVPLVVADVTSEGRLRAMARFDAVRVAAVAAEAPARALLGQGHLAFTVDQGAGTERYQGIVALEGETLADAVGTYFRQSEQLDTAVVTAVRPPADGLGWAAQAVMIQRLPPGSGRAPILLAEEADESWRRAEILLGSLTVAEMRDPTLMPEHLLYRLYHAESLVLFDPRHLVAACRCSRERVVETLASLPADEVPSLADAEGNITVTCEFCRTDHVVALTELAPAVSP</sequence>
<keyword evidence="4" id="KW-0143">Chaperone</keyword>
<proteinExistence type="predicted"/>
<name>A0A1H6GZU1_MAGFU</name>
<reference evidence="7" key="1">
    <citation type="submission" date="2016-10" db="EMBL/GenBank/DDBJ databases">
        <authorList>
            <person name="Varghese N."/>
            <person name="Submissions S."/>
        </authorList>
    </citation>
    <scope>NUCLEOTIDE SEQUENCE [LARGE SCALE GENOMIC DNA]</scope>
    <source>
        <strain evidence="7">DSM 13234</strain>
    </source>
</reference>
<dbReference type="GO" id="GO:0005737">
    <property type="term" value="C:cytoplasm"/>
    <property type="evidence" value="ECO:0007669"/>
    <property type="project" value="InterPro"/>
</dbReference>
<dbReference type="OrthoDB" id="9793753at2"/>
<dbReference type="Gene3D" id="3.90.1280.10">
    <property type="entry name" value="HSP33 redox switch-like"/>
    <property type="match status" value="1"/>
</dbReference>
<dbReference type="AlphaFoldDB" id="A0A1H6GZU1"/>
<dbReference type="GO" id="GO:0051082">
    <property type="term" value="F:unfolded protein binding"/>
    <property type="evidence" value="ECO:0007669"/>
    <property type="project" value="InterPro"/>
</dbReference>
<dbReference type="RefSeq" id="WP_074765731.1">
    <property type="nucleotide sequence ID" value="NZ_FNWO01000002.1"/>
</dbReference>
<organism evidence="6 7">
    <name type="scientific">Magnetospirillum fulvum</name>
    <name type="common">Rhodospirillum fulvum</name>
    <dbReference type="NCBI Taxonomy" id="1082"/>
    <lineage>
        <taxon>Bacteria</taxon>
        <taxon>Pseudomonadati</taxon>
        <taxon>Pseudomonadota</taxon>
        <taxon>Alphaproteobacteria</taxon>
        <taxon>Rhodospirillales</taxon>
        <taxon>Rhodospirillaceae</taxon>
        <taxon>Magnetospirillum</taxon>
    </lineage>
</organism>
<dbReference type="PIRSF" id="PIRSF005261">
    <property type="entry name" value="Heat_shock_Hsp33"/>
    <property type="match status" value="1"/>
</dbReference>
<keyword evidence="3" id="KW-1015">Disulfide bond</keyword>